<organism evidence="3 4">
    <name type="scientific">Methylocystis borbori</name>
    <dbReference type="NCBI Taxonomy" id="3118750"/>
    <lineage>
        <taxon>Bacteria</taxon>
        <taxon>Pseudomonadati</taxon>
        <taxon>Pseudomonadota</taxon>
        <taxon>Alphaproteobacteria</taxon>
        <taxon>Hyphomicrobiales</taxon>
        <taxon>Methylocystaceae</taxon>
        <taxon>Methylocystis</taxon>
    </lineage>
</organism>
<dbReference type="GO" id="GO:0008483">
    <property type="term" value="F:transaminase activity"/>
    <property type="evidence" value="ECO:0007669"/>
    <property type="project" value="UniProtKB-KW"/>
</dbReference>
<dbReference type="InterPro" id="IPR015421">
    <property type="entry name" value="PyrdxlP-dep_Trfase_major"/>
</dbReference>
<dbReference type="CDD" id="cd00616">
    <property type="entry name" value="AHBA_syn"/>
    <property type="match status" value="1"/>
</dbReference>
<comment type="similarity">
    <text evidence="1 2">Belongs to the DegT/DnrJ/EryC1 family.</text>
</comment>
<dbReference type="PANTHER" id="PTHR30244:SF34">
    <property type="entry name" value="DTDP-4-AMINO-4,6-DIDEOXYGALACTOSE TRANSAMINASE"/>
    <property type="match status" value="1"/>
</dbReference>
<dbReference type="Proteomes" id="UP001350748">
    <property type="component" value="Unassembled WGS sequence"/>
</dbReference>
<dbReference type="PIRSF" id="PIRSF000390">
    <property type="entry name" value="PLP_StrS"/>
    <property type="match status" value="1"/>
</dbReference>
<gene>
    <name evidence="3" type="ORF">V3H18_01250</name>
</gene>
<dbReference type="EMBL" id="JAZHYN010000002">
    <property type="protein sequence ID" value="MEF3365151.1"/>
    <property type="molecule type" value="Genomic_DNA"/>
</dbReference>
<dbReference type="EC" id="2.6.1.-" evidence="3"/>
<comment type="caution">
    <text evidence="3">The sequence shown here is derived from an EMBL/GenBank/DDBJ whole genome shotgun (WGS) entry which is preliminary data.</text>
</comment>
<name>A0ABU7XCM7_9HYPH</name>
<keyword evidence="2" id="KW-0663">Pyridoxal phosphate</keyword>
<keyword evidence="3" id="KW-0808">Transferase</keyword>
<protein>
    <submittedName>
        <fullName evidence="3">DegT/DnrJ/EryC1/StrS family aminotransferase</fullName>
        <ecNumber evidence="3">2.6.1.-</ecNumber>
    </submittedName>
</protein>
<reference evidence="3 4" key="1">
    <citation type="submission" date="2024-02" db="EMBL/GenBank/DDBJ databases">
        <authorList>
            <person name="Grouzdev D."/>
        </authorList>
    </citation>
    <scope>NUCLEOTIDE SEQUENCE [LARGE SCALE GENOMIC DNA]</scope>
    <source>
        <strain evidence="3 4">9N</strain>
    </source>
</reference>
<evidence type="ECO:0000256" key="1">
    <source>
        <dbReference type="ARBA" id="ARBA00037999"/>
    </source>
</evidence>
<dbReference type="Pfam" id="PF01041">
    <property type="entry name" value="DegT_DnrJ_EryC1"/>
    <property type="match status" value="1"/>
</dbReference>
<evidence type="ECO:0000313" key="3">
    <source>
        <dbReference type="EMBL" id="MEF3365151.1"/>
    </source>
</evidence>
<dbReference type="InterPro" id="IPR015422">
    <property type="entry name" value="PyrdxlP-dep_Trfase_small"/>
</dbReference>
<evidence type="ECO:0000256" key="2">
    <source>
        <dbReference type="RuleBase" id="RU004508"/>
    </source>
</evidence>
<dbReference type="PANTHER" id="PTHR30244">
    <property type="entry name" value="TRANSAMINASE"/>
    <property type="match status" value="1"/>
</dbReference>
<dbReference type="InterPro" id="IPR000653">
    <property type="entry name" value="DegT/StrS_aminotransferase"/>
</dbReference>
<evidence type="ECO:0000313" key="4">
    <source>
        <dbReference type="Proteomes" id="UP001350748"/>
    </source>
</evidence>
<keyword evidence="4" id="KW-1185">Reference proteome</keyword>
<dbReference type="SUPFAM" id="SSF53383">
    <property type="entry name" value="PLP-dependent transferases"/>
    <property type="match status" value="1"/>
</dbReference>
<sequence length="362" mass="39594">MIFLYEPDLAGREREYLLDAFDSSWISSRGEYVDRFEAAIAQYTKSAHAAAVANGTAALHLSLHALNIGPGDEVIAPTFTYIASINAIVQTGATPVLVDSNEADWQASVDAIEAAITPRTRCIMPVHLYGGACDMARICELAARHGLYVVEDCAEALGTAVDGRHLGAFGHIGAFSFYGNKVITTGEGGAVVTQDPELHRRLVLLKGQGQDPTRRYWHVELGFNYRMTNLAAAIGLAQIERIDSILARKRQIAAMYRDILANFDLRFPTRADGVESSEWLVSLLVPKSRDRDQIMARMAADGVETRPAFFCAHEMPHYRHLPINAPIAESLARRGISLPSYPTLTQADIEKVTSSLLRAIGA</sequence>
<proteinExistence type="inferred from homology"/>
<accession>A0ABU7XCM7</accession>
<dbReference type="InterPro" id="IPR015424">
    <property type="entry name" value="PyrdxlP-dep_Trfase"/>
</dbReference>
<dbReference type="Gene3D" id="3.40.640.10">
    <property type="entry name" value="Type I PLP-dependent aspartate aminotransferase-like (Major domain)"/>
    <property type="match status" value="1"/>
</dbReference>
<keyword evidence="3" id="KW-0032">Aminotransferase</keyword>
<dbReference type="RefSeq" id="WP_332080052.1">
    <property type="nucleotide sequence ID" value="NZ_JAZHYN010000002.1"/>
</dbReference>
<dbReference type="Gene3D" id="3.90.1150.10">
    <property type="entry name" value="Aspartate Aminotransferase, domain 1"/>
    <property type="match status" value="1"/>
</dbReference>